<feature type="signal peptide" evidence="1">
    <location>
        <begin position="1"/>
        <end position="18"/>
    </location>
</feature>
<evidence type="ECO:0000313" key="2">
    <source>
        <dbReference type="EMBL" id="GGW26857.1"/>
    </source>
</evidence>
<sequence>MKSIIVLLLLLLSNTQLVSQNKTDLRSDKAFTKVFKDIEINGLNAMVQYVDQMVLEYGHSTDINEAYHFYFEGIKQAPNKIPFREDAKYEFLKSLDSLQLSTVWRFERDIVMIRIKDTVYRNLKNFPQLYIKPFSKYMLYLENVGKGDAYYYGIRKKFENAGGFSTCDANWFARNHSRFDFNIPKNRLWAAINLLSREETTEMKFNRYIENQKAELAK</sequence>
<name>A0A918MI83_9FLAO</name>
<evidence type="ECO:0008006" key="4">
    <source>
        <dbReference type="Google" id="ProtNLM"/>
    </source>
</evidence>
<keyword evidence="1" id="KW-0732">Signal</keyword>
<keyword evidence="3" id="KW-1185">Reference proteome</keyword>
<evidence type="ECO:0000256" key="1">
    <source>
        <dbReference type="SAM" id="SignalP"/>
    </source>
</evidence>
<dbReference type="EMBL" id="BMWP01000005">
    <property type="protein sequence ID" value="GGW26857.1"/>
    <property type="molecule type" value="Genomic_DNA"/>
</dbReference>
<reference evidence="2" key="1">
    <citation type="journal article" date="2014" name="Int. J. Syst. Evol. Microbiol.">
        <title>Complete genome sequence of Corynebacterium casei LMG S-19264T (=DSM 44701T), isolated from a smear-ripened cheese.</title>
        <authorList>
            <consortium name="US DOE Joint Genome Institute (JGI-PGF)"/>
            <person name="Walter F."/>
            <person name="Albersmeier A."/>
            <person name="Kalinowski J."/>
            <person name="Ruckert C."/>
        </authorList>
    </citation>
    <scope>NUCLEOTIDE SEQUENCE</scope>
    <source>
        <strain evidence="2">KCTC 12113</strain>
    </source>
</reference>
<dbReference type="AlphaFoldDB" id="A0A918MI83"/>
<feature type="chain" id="PRO_5037939894" description="GLPGLI family protein" evidence="1">
    <location>
        <begin position="19"/>
        <end position="218"/>
    </location>
</feature>
<accession>A0A918MI83</accession>
<comment type="caution">
    <text evidence="2">The sequence shown here is derived from an EMBL/GenBank/DDBJ whole genome shotgun (WGS) entry which is preliminary data.</text>
</comment>
<organism evidence="2 3">
    <name type="scientific">Arenibacter certesii</name>
    <dbReference type="NCBI Taxonomy" id="228955"/>
    <lineage>
        <taxon>Bacteria</taxon>
        <taxon>Pseudomonadati</taxon>
        <taxon>Bacteroidota</taxon>
        <taxon>Flavobacteriia</taxon>
        <taxon>Flavobacteriales</taxon>
        <taxon>Flavobacteriaceae</taxon>
        <taxon>Arenibacter</taxon>
    </lineage>
</organism>
<dbReference type="Proteomes" id="UP000634668">
    <property type="component" value="Unassembled WGS sequence"/>
</dbReference>
<protein>
    <recommendedName>
        <fullName evidence="4">GLPGLI family protein</fullName>
    </recommendedName>
</protein>
<reference evidence="2" key="2">
    <citation type="submission" date="2020-09" db="EMBL/GenBank/DDBJ databases">
        <authorList>
            <person name="Sun Q."/>
            <person name="Kim S."/>
        </authorList>
    </citation>
    <scope>NUCLEOTIDE SEQUENCE</scope>
    <source>
        <strain evidence="2">KCTC 12113</strain>
    </source>
</reference>
<gene>
    <name evidence="2" type="ORF">GCM10007383_10180</name>
</gene>
<dbReference type="RefSeq" id="WP_026812120.1">
    <property type="nucleotide sequence ID" value="NZ_BMWP01000005.1"/>
</dbReference>
<evidence type="ECO:0000313" key="3">
    <source>
        <dbReference type="Proteomes" id="UP000634668"/>
    </source>
</evidence>
<proteinExistence type="predicted"/>